<sequence length="55" mass="6652">RKTFKNSKRTIKRSKRMIKKLRRRSLSSLQQQRKTEAWMTLRVHCPSVAIRILPC</sequence>
<feature type="non-terminal residue" evidence="1">
    <location>
        <position position="55"/>
    </location>
</feature>
<feature type="non-terminal residue" evidence="1">
    <location>
        <position position="1"/>
    </location>
</feature>
<evidence type="ECO:0000313" key="2">
    <source>
        <dbReference type="Proteomes" id="UP000780801"/>
    </source>
</evidence>
<proteinExistence type="predicted"/>
<accession>A0A9P6FSJ0</accession>
<dbReference type="EMBL" id="JAABOA010001870">
    <property type="protein sequence ID" value="KAF9580753.1"/>
    <property type="molecule type" value="Genomic_DNA"/>
</dbReference>
<name>A0A9P6FSJ0_9FUNG</name>
<organism evidence="1 2">
    <name type="scientific">Lunasporangiospora selenospora</name>
    <dbReference type="NCBI Taxonomy" id="979761"/>
    <lineage>
        <taxon>Eukaryota</taxon>
        <taxon>Fungi</taxon>
        <taxon>Fungi incertae sedis</taxon>
        <taxon>Mucoromycota</taxon>
        <taxon>Mortierellomycotina</taxon>
        <taxon>Mortierellomycetes</taxon>
        <taxon>Mortierellales</taxon>
        <taxon>Mortierellaceae</taxon>
        <taxon>Lunasporangiospora</taxon>
    </lineage>
</organism>
<dbReference type="AlphaFoldDB" id="A0A9P6FSJ0"/>
<gene>
    <name evidence="1" type="ORF">BGW38_002473</name>
</gene>
<comment type="caution">
    <text evidence="1">The sequence shown here is derived from an EMBL/GenBank/DDBJ whole genome shotgun (WGS) entry which is preliminary data.</text>
</comment>
<reference evidence="1" key="1">
    <citation type="journal article" date="2020" name="Fungal Divers.">
        <title>Resolving the Mortierellaceae phylogeny through synthesis of multi-gene phylogenetics and phylogenomics.</title>
        <authorList>
            <person name="Vandepol N."/>
            <person name="Liber J."/>
            <person name="Desiro A."/>
            <person name="Na H."/>
            <person name="Kennedy M."/>
            <person name="Barry K."/>
            <person name="Grigoriev I.V."/>
            <person name="Miller A.N."/>
            <person name="O'Donnell K."/>
            <person name="Stajich J.E."/>
            <person name="Bonito G."/>
        </authorList>
    </citation>
    <scope>NUCLEOTIDE SEQUENCE</scope>
    <source>
        <strain evidence="1">KOD1015</strain>
    </source>
</reference>
<protein>
    <submittedName>
        <fullName evidence="1">Uncharacterized protein</fullName>
    </submittedName>
</protein>
<evidence type="ECO:0000313" key="1">
    <source>
        <dbReference type="EMBL" id="KAF9580753.1"/>
    </source>
</evidence>
<keyword evidence="2" id="KW-1185">Reference proteome</keyword>
<dbReference type="Proteomes" id="UP000780801">
    <property type="component" value="Unassembled WGS sequence"/>
</dbReference>